<protein>
    <submittedName>
        <fullName evidence="1">Uncharacterized protein</fullName>
    </submittedName>
</protein>
<dbReference type="Proteomes" id="UP001252270">
    <property type="component" value="Unassembled WGS sequence"/>
</dbReference>
<evidence type="ECO:0000313" key="2">
    <source>
        <dbReference type="Proteomes" id="UP001252270"/>
    </source>
</evidence>
<gene>
    <name evidence="1" type="ORF">QC820_03745</name>
</gene>
<dbReference type="RefSeq" id="WP_309635824.1">
    <property type="nucleotide sequence ID" value="NZ_JARWAL010000002.1"/>
</dbReference>
<reference evidence="1 2" key="1">
    <citation type="submission" date="2023-04" db="EMBL/GenBank/DDBJ databases">
        <title>A long-awaited taxogenomic arrangement of the family Halomonadaceae.</title>
        <authorList>
            <person name="De La Haba R."/>
            <person name="Chuvochina M."/>
            <person name="Wittouck S."/>
            <person name="Arahal D.R."/>
            <person name="Sanchez-Porro C."/>
            <person name="Hugenholtz P."/>
            <person name="Ventosa A."/>
        </authorList>
    </citation>
    <scope>NUCLEOTIDE SEQUENCE [LARGE SCALE GENOMIC DNA]</scope>
    <source>
        <strain evidence="1 2">DSM 17332</strain>
    </source>
</reference>
<organism evidence="1 2">
    <name type="scientific">Halomonas mongoliensis</name>
    <dbReference type="NCBI Taxonomy" id="321265"/>
    <lineage>
        <taxon>Bacteria</taxon>
        <taxon>Pseudomonadati</taxon>
        <taxon>Pseudomonadota</taxon>
        <taxon>Gammaproteobacteria</taxon>
        <taxon>Oceanospirillales</taxon>
        <taxon>Halomonadaceae</taxon>
        <taxon>Halomonas</taxon>
    </lineage>
</organism>
<name>A0ABU1GIU5_9GAMM</name>
<comment type="caution">
    <text evidence="1">The sequence shown here is derived from an EMBL/GenBank/DDBJ whole genome shotgun (WGS) entry which is preliminary data.</text>
</comment>
<dbReference type="InterPro" id="IPR015424">
    <property type="entry name" value="PyrdxlP-dep_Trfase"/>
</dbReference>
<sequence>MKEIGGYFELMVPKVSGHYHPGALRLNTAGSAFRLLLSAYEDKHVYMPNYVCDSMVTPLAELGVDYSFYPVNKYLEAEMLPELGPGERFLYVNYFGVKGEYVKALSRRYRDKLIVDNAQSFFSAHDKVVDSIYSARKFFGVPDGAYWYPSREVSQSLLSSFRHPIVTMVCHTLAR</sequence>
<accession>A0ABU1GIU5</accession>
<evidence type="ECO:0000313" key="1">
    <source>
        <dbReference type="EMBL" id="MDR5891916.1"/>
    </source>
</evidence>
<dbReference type="EMBL" id="JARWAL010000002">
    <property type="protein sequence ID" value="MDR5891916.1"/>
    <property type="molecule type" value="Genomic_DNA"/>
</dbReference>
<proteinExistence type="predicted"/>
<keyword evidence="2" id="KW-1185">Reference proteome</keyword>
<dbReference type="SUPFAM" id="SSF53383">
    <property type="entry name" value="PLP-dependent transferases"/>
    <property type="match status" value="1"/>
</dbReference>